<proteinExistence type="predicted"/>
<evidence type="ECO:0000313" key="1">
    <source>
        <dbReference type="EMBL" id="VEL23659.1"/>
    </source>
</evidence>
<evidence type="ECO:0000313" key="2">
    <source>
        <dbReference type="Proteomes" id="UP000784294"/>
    </source>
</evidence>
<gene>
    <name evidence="1" type="ORF">PXEA_LOCUS17099</name>
</gene>
<name>A0A448WYN1_9PLAT</name>
<dbReference type="EMBL" id="CAAALY010063131">
    <property type="protein sequence ID" value="VEL23659.1"/>
    <property type="molecule type" value="Genomic_DNA"/>
</dbReference>
<reference evidence="1" key="1">
    <citation type="submission" date="2018-11" db="EMBL/GenBank/DDBJ databases">
        <authorList>
            <consortium name="Pathogen Informatics"/>
        </authorList>
    </citation>
    <scope>NUCLEOTIDE SEQUENCE</scope>
</reference>
<keyword evidence="2" id="KW-1185">Reference proteome</keyword>
<comment type="caution">
    <text evidence="1">The sequence shown here is derived from an EMBL/GenBank/DDBJ whole genome shotgun (WGS) entry which is preliminary data.</text>
</comment>
<accession>A0A448WYN1</accession>
<dbReference type="AlphaFoldDB" id="A0A448WYN1"/>
<protein>
    <submittedName>
        <fullName evidence="1">Uncharacterized protein</fullName>
    </submittedName>
</protein>
<organism evidence="1 2">
    <name type="scientific">Protopolystoma xenopodis</name>
    <dbReference type="NCBI Taxonomy" id="117903"/>
    <lineage>
        <taxon>Eukaryota</taxon>
        <taxon>Metazoa</taxon>
        <taxon>Spiralia</taxon>
        <taxon>Lophotrochozoa</taxon>
        <taxon>Platyhelminthes</taxon>
        <taxon>Monogenea</taxon>
        <taxon>Polyopisthocotylea</taxon>
        <taxon>Polystomatidea</taxon>
        <taxon>Polystomatidae</taxon>
        <taxon>Protopolystoma</taxon>
    </lineage>
</organism>
<dbReference type="Proteomes" id="UP000784294">
    <property type="component" value="Unassembled WGS sequence"/>
</dbReference>
<sequence length="116" mass="12670">MATDLTVRVGVSLDRCSFPFDPVVMAILFSVTKLSASSPNPSPFPTPIHTPVTHPPALAAHRAPASNPSKQLVPHVNLSLTLQPCHTLSGRYAIHLHPQMHINTHNRNRYIIGKQS</sequence>